<organism evidence="1 2">
    <name type="scientific">Paramecium octaurelia</name>
    <dbReference type="NCBI Taxonomy" id="43137"/>
    <lineage>
        <taxon>Eukaryota</taxon>
        <taxon>Sar</taxon>
        <taxon>Alveolata</taxon>
        <taxon>Ciliophora</taxon>
        <taxon>Intramacronucleata</taxon>
        <taxon>Oligohymenophorea</taxon>
        <taxon>Peniculida</taxon>
        <taxon>Parameciidae</taxon>
        <taxon>Paramecium</taxon>
    </lineage>
</organism>
<evidence type="ECO:0000313" key="1">
    <source>
        <dbReference type="EMBL" id="CAD8190899.1"/>
    </source>
</evidence>
<name>A0A8S1WRT7_PAROT</name>
<dbReference type="OMA" id="INYHIEY"/>
<dbReference type="OrthoDB" id="301189at2759"/>
<comment type="caution">
    <text evidence="1">The sequence shown here is derived from an EMBL/GenBank/DDBJ whole genome shotgun (WGS) entry which is preliminary data.</text>
</comment>
<keyword evidence="2" id="KW-1185">Reference proteome</keyword>
<evidence type="ECO:0008006" key="3">
    <source>
        <dbReference type="Google" id="ProtNLM"/>
    </source>
</evidence>
<dbReference type="Proteomes" id="UP000683925">
    <property type="component" value="Unassembled WGS sequence"/>
</dbReference>
<accession>A0A8S1WRT7</accession>
<dbReference type="AlphaFoldDB" id="A0A8S1WRT7"/>
<gene>
    <name evidence="1" type="ORF">POCTA_138.1.T0980154</name>
</gene>
<sequence>MQIANYQIELPISLDFSYQLLYRGFDETKQSYYITIFPKSELDSNMYENLIKKIQLYPYIKDAIEDENNLLISYSNSNTWIKMPPKITNDQFNAYLKQLYTLYSLDTLGIYDFNPDFLYIDQKTVYAIDFGLRYSLCQIKYQQRYKNNYKQDQLMKTWMFGSLLYCLATGTQDPSYLIKLNQQQINYHIEYNCRQNNLSEENIRFLEILLQVDYDMRPAFDQLAHLFQLQQTQVNKMQSQTSFHSNQQRSIKKVDNLNENVYRSISKSTFTQSYSKFVPTLHHSKIKMALKQNIYSSSQKDLKQSKINQYQYASQVIKSNLSLKHGQIIKNLSTTKSFYNQNQTSNKTTLNEQYYNNTRNNQQNLSLNIDAINQSRSTSFNIKQIEQQSIAQTNQMVIKQKEINNLETKKKPKMNQINSFENDLFYQEEVNEDDFIF</sequence>
<protein>
    <recommendedName>
        <fullName evidence="3">Protein kinase domain-containing protein</fullName>
    </recommendedName>
</protein>
<evidence type="ECO:0000313" key="2">
    <source>
        <dbReference type="Proteomes" id="UP000683925"/>
    </source>
</evidence>
<dbReference type="EMBL" id="CAJJDP010000097">
    <property type="protein sequence ID" value="CAD8190899.1"/>
    <property type="molecule type" value="Genomic_DNA"/>
</dbReference>
<proteinExistence type="predicted"/>
<reference evidence="1" key="1">
    <citation type="submission" date="2021-01" db="EMBL/GenBank/DDBJ databases">
        <authorList>
            <consortium name="Genoscope - CEA"/>
            <person name="William W."/>
        </authorList>
    </citation>
    <scope>NUCLEOTIDE SEQUENCE</scope>
</reference>